<evidence type="ECO:0000313" key="2">
    <source>
        <dbReference type="Proteomes" id="UP001054837"/>
    </source>
</evidence>
<proteinExistence type="predicted"/>
<dbReference type="Proteomes" id="UP001054837">
    <property type="component" value="Unassembled WGS sequence"/>
</dbReference>
<reference evidence="1 2" key="1">
    <citation type="submission" date="2021-06" db="EMBL/GenBank/DDBJ databases">
        <title>Caerostris darwini draft genome.</title>
        <authorList>
            <person name="Kono N."/>
            <person name="Arakawa K."/>
        </authorList>
    </citation>
    <scope>NUCLEOTIDE SEQUENCE [LARGE SCALE GENOMIC DNA]</scope>
</reference>
<dbReference type="AlphaFoldDB" id="A0AAV4T8Y6"/>
<gene>
    <name evidence="1" type="ORF">CDAR_503991</name>
</gene>
<accession>A0AAV4T8Y6</accession>
<name>A0AAV4T8Y6_9ARAC</name>
<protein>
    <submittedName>
        <fullName evidence="1">Uncharacterized protein</fullName>
    </submittedName>
</protein>
<keyword evidence="2" id="KW-1185">Reference proteome</keyword>
<comment type="caution">
    <text evidence="1">The sequence shown here is derived from an EMBL/GenBank/DDBJ whole genome shotgun (WGS) entry which is preliminary data.</text>
</comment>
<dbReference type="EMBL" id="BPLQ01009132">
    <property type="protein sequence ID" value="GIY41946.1"/>
    <property type="molecule type" value="Genomic_DNA"/>
</dbReference>
<evidence type="ECO:0000313" key="1">
    <source>
        <dbReference type="EMBL" id="GIY41946.1"/>
    </source>
</evidence>
<sequence length="154" mass="16967">MHTTVTQIWHLHCIRESLALSKPSKLSHEYIYPSVGQILSDPSSAGLRSQSSFRRHPEDSAFDKISTSPPVTFCFGHKSQITDVHLSQDFLAQVTHTRIEFAVRTTPDDGDFHRGGSTGSIRANEVVSSSGNGDFETIEITLLTAACVFNLLVH</sequence>
<organism evidence="1 2">
    <name type="scientific">Caerostris darwini</name>
    <dbReference type="NCBI Taxonomy" id="1538125"/>
    <lineage>
        <taxon>Eukaryota</taxon>
        <taxon>Metazoa</taxon>
        <taxon>Ecdysozoa</taxon>
        <taxon>Arthropoda</taxon>
        <taxon>Chelicerata</taxon>
        <taxon>Arachnida</taxon>
        <taxon>Araneae</taxon>
        <taxon>Araneomorphae</taxon>
        <taxon>Entelegynae</taxon>
        <taxon>Araneoidea</taxon>
        <taxon>Araneidae</taxon>
        <taxon>Caerostris</taxon>
    </lineage>
</organism>